<dbReference type="InterPro" id="IPR003877">
    <property type="entry name" value="SPRY_dom"/>
</dbReference>
<dbReference type="InterPro" id="IPR013320">
    <property type="entry name" value="ConA-like_dom_sf"/>
</dbReference>
<reference evidence="3" key="1">
    <citation type="submission" date="2017-08" db="EMBL/GenBank/DDBJ databases">
        <title>USMARCv1.0.</title>
        <authorList>
            <person name="Hannum G.I."/>
            <person name="Koren S."/>
            <person name="Schroeder S.G."/>
            <person name="Chin S.C."/>
            <person name="Nonneman D.J."/>
            <person name="Becker S.A."/>
            <person name="Rosen B.D."/>
            <person name="Bickhart D.M."/>
            <person name="Putnam N.H."/>
            <person name="Green R.E."/>
            <person name="Tuggle C.K."/>
            <person name="Liu H."/>
            <person name="Rohrer G.A."/>
            <person name="Warr A."/>
            <person name="Hall R."/>
            <person name="Kim K."/>
            <person name="Hume D.A."/>
            <person name="Talbot R."/>
            <person name="Chow W."/>
            <person name="Howe K."/>
            <person name="Schwartz A.S."/>
            <person name="Watson M."/>
            <person name="Archibald A.L."/>
            <person name="Phillippy A.M."/>
            <person name="Smith T.P.L."/>
        </authorList>
    </citation>
    <scope>NUCLEOTIDE SEQUENCE [LARGE SCALE GENOMIC DNA]</scope>
</reference>
<name>A0A4X1SNR1_PIG</name>
<dbReference type="PANTHER" id="PTHR24103">
    <property type="entry name" value="E3 UBIQUITIN-PROTEIN LIGASE TRIM"/>
    <property type="match status" value="1"/>
</dbReference>
<dbReference type="InterPro" id="IPR043136">
    <property type="entry name" value="B30.2/SPRY_sf"/>
</dbReference>
<dbReference type="Gene3D" id="2.60.120.920">
    <property type="match status" value="1"/>
</dbReference>
<dbReference type="Pfam" id="PF00622">
    <property type="entry name" value="SPRY"/>
    <property type="match status" value="1"/>
</dbReference>
<protein>
    <recommendedName>
        <fullName evidence="1">B30.2/SPRY domain-containing protein</fullName>
    </recommendedName>
</protein>
<reference evidence="2" key="2">
    <citation type="submission" date="2025-08" db="UniProtKB">
        <authorList>
            <consortium name="Ensembl"/>
        </authorList>
    </citation>
    <scope>IDENTIFICATION</scope>
</reference>
<feature type="domain" description="B30.2/SPRY" evidence="1">
    <location>
        <begin position="55"/>
        <end position="195"/>
    </location>
</feature>
<accession>A0A4X1SNR1</accession>
<dbReference type="Proteomes" id="UP000314985">
    <property type="component" value="Unassembled WGS sequence"/>
</dbReference>
<dbReference type="PRINTS" id="PR01407">
    <property type="entry name" value="BUTYPHLNCDUF"/>
</dbReference>
<evidence type="ECO:0000313" key="3">
    <source>
        <dbReference type="Proteomes" id="UP000314985"/>
    </source>
</evidence>
<dbReference type="Ensembl" id="ENSSSCT00070005252.1">
    <property type="protein sequence ID" value="ENSSSCP00070004265.1"/>
    <property type="gene ID" value="ENSSSCG00070002760.1"/>
</dbReference>
<organism evidence="2 3">
    <name type="scientific">Sus scrofa</name>
    <name type="common">Pig</name>
    <dbReference type="NCBI Taxonomy" id="9823"/>
    <lineage>
        <taxon>Eukaryota</taxon>
        <taxon>Metazoa</taxon>
        <taxon>Chordata</taxon>
        <taxon>Craniata</taxon>
        <taxon>Vertebrata</taxon>
        <taxon>Euteleostomi</taxon>
        <taxon>Mammalia</taxon>
        <taxon>Eutheria</taxon>
        <taxon>Laurasiatheria</taxon>
        <taxon>Artiodactyla</taxon>
        <taxon>Suina</taxon>
        <taxon>Suidae</taxon>
        <taxon>Sus</taxon>
    </lineage>
</organism>
<dbReference type="InterPro" id="IPR001870">
    <property type="entry name" value="B30.2/SPRY"/>
</dbReference>
<dbReference type="InterPro" id="IPR006574">
    <property type="entry name" value="PRY"/>
</dbReference>
<dbReference type="Pfam" id="PF13765">
    <property type="entry name" value="PRY"/>
    <property type="match status" value="1"/>
</dbReference>
<proteinExistence type="predicted"/>
<sequence length="195" mass="22209">KTISKGSNGLTNDSNDYGKSSEECLSFFCVILSLRVHVLCVYLLSDERKAQFRNGWQKSLLYPDWRKEFFQAVTITLDPDTAHPSLVLSEGNRHVTWGEKSQDLPENPQRFYSFPCVLGLQVITSGRCYWEVEVGDSQAWDLGICRSHVMRKGGISIKPEGGFWAIRSYNDEYWALTSPETQLIPKEHPARVCIS</sequence>
<dbReference type="SMART" id="SM00589">
    <property type="entry name" value="PRY"/>
    <property type="match status" value="1"/>
</dbReference>
<evidence type="ECO:0000313" key="2">
    <source>
        <dbReference type="Ensembl" id="ENSSSCP00070004265.1"/>
    </source>
</evidence>
<evidence type="ECO:0000259" key="1">
    <source>
        <dbReference type="PROSITE" id="PS50188"/>
    </source>
</evidence>
<dbReference type="PROSITE" id="PS50188">
    <property type="entry name" value="B302_SPRY"/>
    <property type="match status" value="1"/>
</dbReference>
<dbReference type="SUPFAM" id="SSF49899">
    <property type="entry name" value="Concanavalin A-like lectins/glucanases"/>
    <property type="match status" value="1"/>
</dbReference>
<dbReference type="InterPro" id="IPR050143">
    <property type="entry name" value="TRIM/RBCC"/>
</dbReference>
<dbReference type="InterPro" id="IPR003879">
    <property type="entry name" value="Butyrophylin_SPRY"/>
</dbReference>
<dbReference type="FunFam" id="2.60.120.920:FF:000004">
    <property type="entry name" value="Butyrophilin subfamily 1 member A1"/>
    <property type="match status" value="1"/>
</dbReference>
<dbReference type="AlphaFoldDB" id="A0A4X1SNR1"/>